<organism evidence="1 2">
    <name type="scientific">Streptomyces zaomyceticus</name>
    <dbReference type="NCBI Taxonomy" id="68286"/>
    <lineage>
        <taxon>Bacteria</taxon>
        <taxon>Bacillati</taxon>
        <taxon>Actinomycetota</taxon>
        <taxon>Actinomycetes</taxon>
        <taxon>Kitasatosporales</taxon>
        <taxon>Streptomycetaceae</taxon>
        <taxon>Streptomyces</taxon>
    </lineage>
</organism>
<name>A0ABZ1LH45_9ACTN</name>
<dbReference type="Proteomes" id="UP001622594">
    <property type="component" value="Chromosome"/>
</dbReference>
<proteinExistence type="predicted"/>
<gene>
    <name evidence="1" type="ORF">OG814_33240</name>
</gene>
<keyword evidence="2" id="KW-1185">Reference proteome</keyword>
<dbReference type="RefSeq" id="WP_406336615.1">
    <property type="nucleotide sequence ID" value="NZ_CP108188.1"/>
</dbReference>
<dbReference type="EMBL" id="CP108188">
    <property type="protein sequence ID" value="WTR73807.1"/>
    <property type="molecule type" value="Genomic_DNA"/>
</dbReference>
<accession>A0ABZ1LH45</accession>
<reference evidence="1 2" key="1">
    <citation type="submission" date="2022-10" db="EMBL/GenBank/DDBJ databases">
        <title>The complete genomes of actinobacterial strains from the NBC collection.</title>
        <authorList>
            <person name="Joergensen T.S."/>
            <person name="Alvarez Arevalo M."/>
            <person name="Sterndorff E.B."/>
            <person name="Faurdal D."/>
            <person name="Vuksanovic O."/>
            <person name="Mourched A.-S."/>
            <person name="Charusanti P."/>
            <person name="Shaw S."/>
            <person name="Blin K."/>
            <person name="Weber T."/>
        </authorList>
    </citation>
    <scope>NUCLEOTIDE SEQUENCE [LARGE SCALE GENOMIC DNA]</scope>
    <source>
        <strain evidence="1 2">NBC_00123</strain>
    </source>
</reference>
<protein>
    <submittedName>
        <fullName evidence="1">Uncharacterized protein</fullName>
    </submittedName>
</protein>
<sequence length="106" mass="12059">MPERTQLTQQDEALRQARTPLSTRELRTRAGLQWIADRLTGFRSSEDMTRVARTSAALRYSTDLLGDTRDANGLYYDLLQALPVVDRDMTRGEYALIVRRELGGQA</sequence>
<evidence type="ECO:0000313" key="1">
    <source>
        <dbReference type="EMBL" id="WTR73807.1"/>
    </source>
</evidence>
<evidence type="ECO:0000313" key="2">
    <source>
        <dbReference type="Proteomes" id="UP001622594"/>
    </source>
</evidence>